<feature type="region of interest" description="Disordered" evidence="1">
    <location>
        <begin position="38"/>
        <end position="84"/>
    </location>
</feature>
<reference evidence="2" key="1">
    <citation type="journal article" date="2020" name="Phytopathology">
        <title>Genome Sequence Resources of Colletotrichum truncatum, C. plurivorum, C. musicola, and C. sojae: Four Species Pathogenic to Soybean (Glycine max).</title>
        <authorList>
            <person name="Rogerio F."/>
            <person name="Boufleur T.R."/>
            <person name="Ciampi-Guillardi M."/>
            <person name="Sukno S.A."/>
            <person name="Thon M.R."/>
            <person name="Massola Junior N.S."/>
            <person name="Baroncelli R."/>
        </authorList>
    </citation>
    <scope>NUCLEOTIDE SEQUENCE</scope>
    <source>
        <strain evidence="2">LFN00145</strain>
    </source>
</reference>
<gene>
    <name evidence="2" type="ORF">CPLU01_02560</name>
</gene>
<name>A0A8H6KV48_9PEZI</name>
<protein>
    <submittedName>
        <fullName evidence="2">Uncharacterized protein</fullName>
    </submittedName>
</protein>
<evidence type="ECO:0000313" key="2">
    <source>
        <dbReference type="EMBL" id="KAF6838199.1"/>
    </source>
</evidence>
<accession>A0A8H6KV48</accession>
<organism evidence="2 3">
    <name type="scientific">Colletotrichum plurivorum</name>
    <dbReference type="NCBI Taxonomy" id="2175906"/>
    <lineage>
        <taxon>Eukaryota</taxon>
        <taxon>Fungi</taxon>
        <taxon>Dikarya</taxon>
        <taxon>Ascomycota</taxon>
        <taxon>Pezizomycotina</taxon>
        <taxon>Sordariomycetes</taxon>
        <taxon>Hypocreomycetidae</taxon>
        <taxon>Glomerellales</taxon>
        <taxon>Glomerellaceae</taxon>
        <taxon>Colletotrichum</taxon>
        <taxon>Colletotrichum orchidearum species complex</taxon>
    </lineage>
</organism>
<dbReference type="AlphaFoldDB" id="A0A8H6KV48"/>
<proteinExistence type="predicted"/>
<keyword evidence="3" id="KW-1185">Reference proteome</keyword>
<sequence>MTPEQPGQTSRKARCAVGHGQTTRLLVRCDANVHPLDKLFGVPTEKPWAKNGDLGDQDPTSDKEASNSEDDPVARVQTQLDARS</sequence>
<evidence type="ECO:0000313" key="3">
    <source>
        <dbReference type="Proteomes" id="UP000654918"/>
    </source>
</evidence>
<dbReference type="EMBL" id="WIGO01000020">
    <property type="protein sequence ID" value="KAF6838199.1"/>
    <property type="molecule type" value="Genomic_DNA"/>
</dbReference>
<evidence type="ECO:0000256" key="1">
    <source>
        <dbReference type="SAM" id="MobiDB-lite"/>
    </source>
</evidence>
<dbReference type="Proteomes" id="UP000654918">
    <property type="component" value="Unassembled WGS sequence"/>
</dbReference>
<comment type="caution">
    <text evidence="2">The sequence shown here is derived from an EMBL/GenBank/DDBJ whole genome shotgun (WGS) entry which is preliminary data.</text>
</comment>